<gene>
    <name evidence="1" type="ORF">GCM10017559_27880</name>
</gene>
<comment type="caution">
    <text evidence="1">The sequence shown here is derived from an EMBL/GenBank/DDBJ whole genome shotgun (WGS) entry which is preliminary data.</text>
</comment>
<keyword evidence="2" id="KW-1185">Reference proteome</keyword>
<reference evidence="1 2" key="1">
    <citation type="journal article" date="2019" name="Int. J. Syst. Evol. Microbiol.">
        <title>The Global Catalogue of Microorganisms (GCM) 10K type strain sequencing project: providing services to taxonomists for standard genome sequencing and annotation.</title>
        <authorList>
            <consortium name="The Broad Institute Genomics Platform"/>
            <consortium name="The Broad Institute Genome Sequencing Center for Infectious Disease"/>
            <person name="Wu L."/>
            <person name="Ma J."/>
        </authorList>
    </citation>
    <scope>NUCLEOTIDE SEQUENCE [LARGE SCALE GENOMIC DNA]</scope>
    <source>
        <strain evidence="1 2">JCM 3106</strain>
    </source>
</reference>
<accession>A0ABN3XYP4</accession>
<dbReference type="RefSeq" id="WP_344893915.1">
    <property type="nucleotide sequence ID" value="NZ_BAAAWD010000007.1"/>
</dbReference>
<protein>
    <submittedName>
        <fullName evidence="1">Uncharacterized protein</fullName>
    </submittedName>
</protein>
<dbReference type="Proteomes" id="UP001499930">
    <property type="component" value="Unassembled WGS sequence"/>
</dbReference>
<sequence length="82" mass="8929">MALVDRDDVRELLTSPDPDATLVYVEGACRVVPADRVEGLSVVSRRELQEQLGEDAAGGEPSDERLDELAHRLDTVVRELGG</sequence>
<organism evidence="1 2">
    <name type="scientific">Streptosporangium longisporum</name>
    <dbReference type="NCBI Taxonomy" id="46187"/>
    <lineage>
        <taxon>Bacteria</taxon>
        <taxon>Bacillati</taxon>
        <taxon>Actinomycetota</taxon>
        <taxon>Actinomycetes</taxon>
        <taxon>Streptosporangiales</taxon>
        <taxon>Streptosporangiaceae</taxon>
        <taxon>Streptosporangium</taxon>
    </lineage>
</organism>
<evidence type="ECO:0000313" key="1">
    <source>
        <dbReference type="EMBL" id="GAA3004657.1"/>
    </source>
</evidence>
<dbReference type="EMBL" id="BAAAWD010000007">
    <property type="protein sequence ID" value="GAA3004657.1"/>
    <property type="molecule type" value="Genomic_DNA"/>
</dbReference>
<evidence type="ECO:0000313" key="2">
    <source>
        <dbReference type="Proteomes" id="UP001499930"/>
    </source>
</evidence>
<proteinExistence type="predicted"/>
<name>A0ABN3XYP4_9ACTN</name>